<evidence type="ECO:0000313" key="2">
    <source>
        <dbReference type="Proteomes" id="UP000188603"/>
    </source>
</evidence>
<proteinExistence type="predicted"/>
<dbReference type="KEGG" id="ntr:B0W44_11440"/>
<dbReference type="Proteomes" id="UP000188603">
    <property type="component" value="Chromosome"/>
</dbReference>
<dbReference type="STRING" id="1471761.B0W44_11440"/>
<dbReference type="RefSeq" id="WP_077720145.1">
    <property type="nucleotide sequence ID" value="NZ_CP019699.1"/>
</dbReference>
<name>A0A1U9K8A4_9BACL</name>
<gene>
    <name evidence="1" type="ORF">B0W44_11440</name>
</gene>
<dbReference type="AlphaFoldDB" id="A0A1U9K8A4"/>
<protein>
    <submittedName>
        <fullName evidence="1">Uncharacterized protein</fullName>
    </submittedName>
</protein>
<reference evidence="1 2" key="1">
    <citation type="journal article" date="2015" name="Int. J. Syst. Evol. Microbiol.">
        <title>Novibacillus thermophilus gen. nov., sp. nov., a Gram-staining-negative and moderately thermophilic member of the family Thermoactinomycetaceae.</title>
        <authorList>
            <person name="Yang G."/>
            <person name="Chen J."/>
            <person name="Zhou S."/>
        </authorList>
    </citation>
    <scope>NUCLEOTIDE SEQUENCE [LARGE SCALE GENOMIC DNA]</scope>
    <source>
        <strain evidence="1 2">SG-1</strain>
    </source>
</reference>
<evidence type="ECO:0000313" key="1">
    <source>
        <dbReference type="EMBL" id="AQS56285.1"/>
    </source>
</evidence>
<organism evidence="1 2">
    <name type="scientific">Novibacillus thermophilus</name>
    <dbReference type="NCBI Taxonomy" id="1471761"/>
    <lineage>
        <taxon>Bacteria</taxon>
        <taxon>Bacillati</taxon>
        <taxon>Bacillota</taxon>
        <taxon>Bacilli</taxon>
        <taxon>Bacillales</taxon>
        <taxon>Thermoactinomycetaceae</taxon>
        <taxon>Novibacillus</taxon>
    </lineage>
</organism>
<keyword evidence="2" id="KW-1185">Reference proteome</keyword>
<dbReference type="EMBL" id="CP019699">
    <property type="protein sequence ID" value="AQS56285.1"/>
    <property type="molecule type" value="Genomic_DNA"/>
</dbReference>
<accession>A0A1U9K8A4</accession>
<sequence>MSYRIRQGYVRHDKSEGRIVTLEAFAHKLNEYIRLYQPVLFGTITLEPDAIYQYGTLERVQADTPQGRWMFVARHAETAEEMTIDVPYSGIVRTYDVEYTVKDEQQGDVAYPVFYMTATDPKEGQTLTYYIGSRPLVSRPLDCIAEFFVRSHEVGKEMKQPEQRACSWKPPE</sequence>
<dbReference type="OrthoDB" id="2989126at2"/>